<dbReference type="SUPFAM" id="SSF48452">
    <property type="entry name" value="TPR-like"/>
    <property type="match status" value="1"/>
</dbReference>
<reference evidence="4" key="2">
    <citation type="submission" date="2020-09" db="EMBL/GenBank/DDBJ databases">
        <authorList>
            <person name="Sun Q."/>
            <person name="Kim S."/>
        </authorList>
    </citation>
    <scope>NUCLEOTIDE SEQUENCE</scope>
    <source>
        <strain evidence="4">KCTC 23077</strain>
    </source>
</reference>
<keyword evidence="5" id="KW-1185">Reference proteome</keyword>
<reference evidence="4" key="1">
    <citation type="journal article" date="2014" name="Int. J. Syst. Evol. Microbiol.">
        <title>Complete genome sequence of Corynebacterium casei LMG S-19264T (=DSM 44701T), isolated from a smear-ripened cheese.</title>
        <authorList>
            <consortium name="US DOE Joint Genome Institute (JGI-PGF)"/>
            <person name="Walter F."/>
            <person name="Albersmeier A."/>
            <person name="Kalinowski J."/>
            <person name="Ruckert C."/>
        </authorList>
    </citation>
    <scope>NUCLEOTIDE SEQUENCE</scope>
    <source>
        <strain evidence="4">KCTC 23077</strain>
    </source>
</reference>
<dbReference type="InterPro" id="IPR056412">
    <property type="entry name" value="Ig_CycH"/>
</dbReference>
<dbReference type="EMBL" id="BMYD01000001">
    <property type="protein sequence ID" value="GHA71358.1"/>
    <property type="molecule type" value="Genomic_DNA"/>
</dbReference>
<comment type="caution">
    <text evidence="4">The sequence shown here is derived from an EMBL/GenBank/DDBJ whole genome shotgun (WGS) entry which is preliminary data.</text>
</comment>
<dbReference type="Pfam" id="PF23892">
    <property type="entry name" value="Ig_CycH"/>
    <property type="match status" value="1"/>
</dbReference>
<gene>
    <name evidence="4" type="primary">cycH</name>
    <name evidence="4" type="ORF">GCM10007067_04590</name>
</gene>
<keyword evidence="2" id="KW-0472">Membrane</keyword>
<dbReference type="Proteomes" id="UP000646426">
    <property type="component" value="Unassembled WGS sequence"/>
</dbReference>
<protein>
    <submittedName>
        <fullName evidence="4">Cytochrome c biogenesis protein</fullName>
    </submittedName>
</protein>
<keyword evidence="1" id="KW-0802">TPR repeat</keyword>
<dbReference type="PROSITE" id="PS50005">
    <property type="entry name" value="TPR"/>
    <property type="match status" value="1"/>
</dbReference>
<evidence type="ECO:0000313" key="4">
    <source>
        <dbReference type="EMBL" id="GHA71358.1"/>
    </source>
</evidence>
<dbReference type="InterPro" id="IPR011990">
    <property type="entry name" value="TPR-like_helical_dom_sf"/>
</dbReference>
<dbReference type="AlphaFoldDB" id="A0A918SV36"/>
<proteinExistence type="predicted"/>
<organism evidence="4 5">
    <name type="scientific">Cognatilysobacter bugurensis</name>
    <dbReference type="NCBI Taxonomy" id="543356"/>
    <lineage>
        <taxon>Bacteria</taxon>
        <taxon>Pseudomonadati</taxon>
        <taxon>Pseudomonadota</taxon>
        <taxon>Gammaproteobacteria</taxon>
        <taxon>Lysobacterales</taxon>
        <taxon>Lysobacteraceae</taxon>
        <taxon>Cognatilysobacter</taxon>
    </lineage>
</organism>
<sequence length="330" mass="34524">MTAFALASALLVLATLAFVTRPLWRPRIAPGLAVTLMLACTTALLYFAIGTPAALDPAQRVAPATMSDAIAQLQLELERNPDQPEGWRVLARALANEGRSREALAAYAEAIERAPDAEVLTEAAETRARAHPQRLFDDAAVAMLRRALQLQPAHQRARWFLGISQRQAGQAADAARTWEPLLAVVDPSTAATLRPQIDAARAAAGLDPLSPADPAPAGGLEVQVALAPALAASLPANATVFVIARAPGTVMPVAVERVEAASFPLTVQLDDGDSPMPTARLSQLPRVEVLARVSLSGQASAQPGDLASAPVAIDNAAGARVETTIDRKVP</sequence>
<evidence type="ECO:0000256" key="2">
    <source>
        <dbReference type="SAM" id="Phobius"/>
    </source>
</evidence>
<dbReference type="InterPro" id="IPR019734">
    <property type="entry name" value="TPR_rpt"/>
</dbReference>
<keyword evidence="2" id="KW-0812">Transmembrane</keyword>
<feature type="repeat" description="TPR" evidence="1">
    <location>
        <begin position="84"/>
        <end position="117"/>
    </location>
</feature>
<evidence type="ECO:0000313" key="5">
    <source>
        <dbReference type="Proteomes" id="UP000646426"/>
    </source>
</evidence>
<feature type="transmembrane region" description="Helical" evidence="2">
    <location>
        <begin position="27"/>
        <end position="49"/>
    </location>
</feature>
<evidence type="ECO:0000259" key="3">
    <source>
        <dbReference type="Pfam" id="PF23892"/>
    </source>
</evidence>
<feature type="domain" description="Cytochrome c-type biogenesis protein H Ig-like" evidence="3">
    <location>
        <begin position="220"/>
        <end position="326"/>
    </location>
</feature>
<accession>A0A918SV36</accession>
<keyword evidence="2" id="KW-1133">Transmembrane helix</keyword>
<dbReference type="RefSeq" id="WP_229792270.1">
    <property type="nucleotide sequence ID" value="NZ_BMYD01000001.1"/>
</dbReference>
<name>A0A918SV36_9GAMM</name>
<evidence type="ECO:0000256" key="1">
    <source>
        <dbReference type="PROSITE-ProRule" id="PRU00339"/>
    </source>
</evidence>
<dbReference type="Gene3D" id="1.25.40.10">
    <property type="entry name" value="Tetratricopeptide repeat domain"/>
    <property type="match status" value="1"/>
</dbReference>